<dbReference type="InterPro" id="IPR053137">
    <property type="entry name" value="NLR-like"/>
</dbReference>
<keyword evidence="2" id="KW-1185">Reference proteome</keyword>
<sequence>MIDIGVFTPAEARAYLSTKLDEQTPVDDLDGLAADLGYLPLALAQAVAYIHNADITCGAYRERLASRLLAHAVPGEQYLPDGHVRIVTATWQLSIAQAEQALPADRGGLARAVLVLVSVLDPAGIPQAVLDSPPALAYLAASSSPEPVREHEESVDAEVVDDVLRVLHRHSLLDHDRAATYREIRIHQLLQRATREDLISRPDHRPGHLTALARAAADALLEIWPDVERDGLGQVLRANTTALQQAAGPALFHNNAHQVLFEAVHSLGEAGHVHAAATACTDLVTSAARHLGPKHPDTLTARLHLAHWQGRAGDAAGATAALEKLLPIVERVFGRDHPCTLGARHNQAFWQGESGDAAGARAALEELLPIVERVFGRDHPNTLADRVSLARWCGEAGDAARAAADFKALLRIVKKVFGSDHPNTLSTRHDLAHWQGKAGDAARAAAALDELLTDVDILLGPDHPSTLTTRYSLAHWLGEAGDAAGAADAFADLLSEGCLLGVAPFGVGGLVRAWLLPVDGRSWPGCRGWHGGPGRGSA</sequence>
<dbReference type="EMBL" id="JBHTIR010000177">
    <property type="protein sequence ID" value="MFD0850900.1"/>
    <property type="molecule type" value="Genomic_DNA"/>
</dbReference>
<proteinExistence type="predicted"/>
<dbReference type="Gene3D" id="1.25.40.10">
    <property type="entry name" value="Tetratricopeptide repeat domain"/>
    <property type="match status" value="1"/>
</dbReference>
<dbReference type="Proteomes" id="UP001597083">
    <property type="component" value="Unassembled WGS sequence"/>
</dbReference>
<name>A0ABW3C8Q8_9ACTN</name>
<dbReference type="Pfam" id="PF13374">
    <property type="entry name" value="TPR_10"/>
    <property type="match status" value="1"/>
</dbReference>
<protein>
    <submittedName>
        <fullName evidence="1">Tetratricopeptide repeat protein</fullName>
    </submittedName>
</protein>
<dbReference type="PANTHER" id="PTHR46082:SF6">
    <property type="entry name" value="AAA+ ATPASE DOMAIN-CONTAINING PROTEIN-RELATED"/>
    <property type="match status" value="1"/>
</dbReference>
<gene>
    <name evidence="1" type="ORF">ACFQ07_01545</name>
</gene>
<dbReference type="PANTHER" id="PTHR46082">
    <property type="entry name" value="ATP/GTP-BINDING PROTEIN-RELATED"/>
    <property type="match status" value="1"/>
</dbReference>
<organism evidence="1 2">
    <name type="scientific">Actinomadura adrarensis</name>
    <dbReference type="NCBI Taxonomy" id="1819600"/>
    <lineage>
        <taxon>Bacteria</taxon>
        <taxon>Bacillati</taxon>
        <taxon>Actinomycetota</taxon>
        <taxon>Actinomycetes</taxon>
        <taxon>Streptosporangiales</taxon>
        <taxon>Thermomonosporaceae</taxon>
        <taxon>Actinomadura</taxon>
    </lineage>
</organism>
<reference evidence="2" key="1">
    <citation type="journal article" date="2019" name="Int. J. Syst. Evol. Microbiol.">
        <title>The Global Catalogue of Microorganisms (GCM) 10K type strain sequencing project: providing services to taxonomists for standard genome sequencing and annotation.</title>
        <authorList>
            <consortium name="The Broad Institute Genomics Platform"/>
            <consortium name="The Broad Institute Genome Sequencing Center for Infectious Disease"/>
            <person name="Wu L."/>
            <person name="Ma J."/>
        </authorList>
    </citation>
    <scope>NUCLEOTIDE SEQUENCE [LARGE SCALE GENOMIC DNA]</scope>
    <source>
        <strain evidence="2">JCM 31696</strain>
    </source>
</reference>
<dbReference type="Pfam" id="PF13424">
    <property type="entry name" value="TPR_12"/>
    <property type="match status" value="1"/>
</dbReference>
<evidence type="ECO:0000313" key="1">
    <source>
        <dbReference type="EMBL" id="MFD0850900.1"/>
    </source>
</evidence>
<evidence type="ECO:0000313" key="2">
    <source>
        <dbReference type="Proteomes" id="UP001597083"/>
    </source>
</evidence>
<dbReference type="InterPro" id="IPR011990">
    <property type="entry name" value="TPR-like_helical_dom_sf"/>
</dbReference>
<comment type="caution">
    <text evidence="1">The sequence shown here is derived from an EMBL/GenBank/DDBJ whole genome shotgun (WGS) entry which is preliminary data.</text>
</comment>
<dbReference type="SUPFAM" id="SSF48452">
    <property type="entry name" value="TPR-like"/>
    <property type="match status" value="2"/>
</dbReference>
<accession>A0ABW3C8Q8</accession>